<dbReference type="Gene3D" id="3.40.50.300">
    <property type="entry name" value="P-loop containing nucleotide triphosphate hydrolases"/>
    <property type="match status" value="1"/>
</dbReference>
<dbReference type="GO" id="GO:0006355">
    <property type="term" value="P:regulation of DNA-templated transcription"/>
    <property type="evidence" value="ECO:0007669"/>
    <property type="project" value="InterPro"/>
</dbReference>
<dbReference type="InterPro" id="IPR001867">
    <property type="entry name" value="OmpR/PhoB-type_DNA-bd"/>
</dbReference>
<dbReference type="EMBL" id="JABFXE010000928">
    <property type="protein sequence ID" value="NUQ91210.1"/>
    <property type="molecule type" value="Genomic_DNA"/>
</dbReference>
<proteinExistence type="inferred from homology"/>
<evidence type="ECO:0000259" key="6">
    <source>
        <dbReference type="SMART" id="SM01043"/>
    </source>
</evidence>
<evidence type="ECO:0000256" key="3">
    <source>
        <dbReference type="ARBA" id="ARBA00023125"/>
    </source>
</evidence>
<evidence type="ECO:0000313" key="7">
    <source>
        <dbReference type="EMBL" id="NUQ91210.1"/>
    </source>
</evidence>
<comment type="similarity">
    <text evidence="1">Belongs to the AfsR/DnrI/RedD regulatory family.</text>
</comment>
<dbReference type="Proteomes" id="UP000574690">
    <property type="component" value="Unassembled WGS sequence"/>
</dbReference>
<keyword evidence="2" id="KW-0805">Transcription regulation</keyword>
<dbReference type="InterPro" id="IPR051677">
    <property type="entry name" value="AfsR-DnrI-RedD_regulator"/>
</dbReference>
<dbReference type="GO" id="GO:0003677">
    <property type="term" value="F:DNA binding"/>
    <property type="evidence" value="ECO:0007669"/>
    <property type="project" value="UniProtKB-KW"/>
</dbReference>
<dbReference type="InterPro" id="IPR027417">
    <property type="entry name" value="P-loop_NTPase"/>
</dbReference>
<dbReference type="SMART" id="SM00862">
    <property type="entry name" value="Trans_reg_C"/>
    <property type="match status" value="1"/>
</dbReference>
<dbReference type="Gene3D" id="1.10.10.10">
    <property type="entry name" value="Winged helix-like DNA-binding domain superfamily/Winged helix DNA-binding domain"/>
    <property type="match status" value="1"/>
</dbReference>
<feature type="non-terminal residue" evidence="7">
    <location>
        <position position="514"/>
    </location>
</feature>
<dbReference type="InterPro" id="IPR036388">
    <property type="entry name" value="WH-like_DNA-bd_sf"/>
</dbReference>
<feature type="domain" description="Bacterial transcriptional activator" evidence="6">
    <location>
        <begin position="92"/>
        <end position="236"/>
    </location>
</feature>
<feature type="domain" description="OmpR/PhoB-type" evidence="5">
    <location>
        <begin position="13"/>
        <end position="85"/>
    </location>
</feature>
<name>A0A850CH40_9ACTN</name>
<dbReference type="SUPFAM" id="SSF52540">
    <property type="entry name" value="P-loop containing nucleoside triphosphate hydrolases"/>
    <property type="match status" value="1"/>
</dbReference>
<evidence type="ECO:0000313" key="8">
    <source>
        <dbReference type="Proteomes" id="UP000574690"/>
    </source>
</evidence>
<dbReference type="InterPro" id="IPR049945">
    <property type="entry name" value="AAA_22"/>
</dbReference>
<dbReference type="InterPro" id="IPR016032">
    <property type="entry name" value="Sig_transdc_resp-reg_C-effctor"/>
</dbReference>
<evidence type="ECO:0000256" key="1">
    <source>
        <dbReference type="ARBA" id="ARBA00005820"/>
    </source>
</evidence>
<gene>
    <name evidence="7" type="ORF">HOQ43_22430</name>
</gene>
<reference evidence="7 8" key="1">
    <citation type="submission" date="2020-05" db="EMBL/GenBank/DDBJ databases">
        <title>DNA-SIP metagenomic assembled genomes.</title>
        <authorList>
            <person name="Yu J."/>
        </authorList>
    </citation>
    <scope>NUCLEOTIDE SEQUENCE [LARGE SCALE GENOMIC DNA]</scope>
    <source>
        <strain evidence="7">Bin5.27</strain>
    </source>
</reference>
<dbReference type="SMART" id="SM01043">
    <property type="entry name" value="BTAD"/>
    <property type="match status" value="1"/>
</dbReference>
<keyword evidence="3" id="KW-0238">DNA-binding</keyword>
<dbReference type="GO" id="GO:0000160">
    <property type="term" value="P:phosphorelay signal transduction system"/>
    <property type="evidence" value="ECO:0007669"/>
    <property type="project" value="InterPro"/>
</dbReference>
<dbReference type="CDD" id="cd15831">
    <property type="entry name" value="BTAD"/>
    <property type="match status" value="1"/>
</dbReference>
<comment type="caution">
    <text evidence="7">The sequence shown here is derived from an EMBL/GenBank/DDBJ whole genome shotgun (WGS) entry which is preliminary data.</text>
</comment>
<evidence type="ECO:0000259" key="5">
    <source>
        <dbReference type="SMART" id="SM00862"/>
    </source>
</evidence>
<keyword evidence="4" id="KW-0804">Transcription</keyword>
<dbReference type="Pfam" id="PF13401">
    <property type="entry name" value="AAA_22"/>
    <property type="match status" value="1"/>
</dbReference>
<dbReference type="Gene3D" id="1.25.40.10">
    <property type="entry name" value="Tetratricopeptide repeat domain"/>
    <property type="match status" value="1"/>
</dbReference>
<organism evidence="7 8">
    <name type="scientific">Glycomyces artemisiae</name>
    <dbReference type="NCBI Taxonomy" id="1076443"/>
    <lineage>
        <taxon>Bacteria</taxon>
        <taxon>Bacillati</taxon>
        <taxon>Actinomycetota</taxon>
        <taxon>Actinomycetes</taxon>
        <taxon>Glycomycetales</taxon>
        <taxon>Glycomycetaceae</taxon>
        <taxon>Glycomyces</taxon>
    </lineage>
</organism>
<protein>
    <submittedName>
        <fullName evidence="7">Transcriptional regulator</fullName>
    </submittedName>
</protein>
<dbReference type="SUPFAM" id="SSF46894">
    <property type="entry name" value="C-terminal effector domain of the bipartite response regulators"/>
    <property type="match status" value="1"/>
</dbReference>
<dbReference type="AlphaFoldDB" id="A0A850CH40"/>
<dbReference type="SUPFAM" id="SSF48452">
    <property type="entry name" value="TPR-like"/>
    <property type="match status" value="1"/>
</dbReference>
<dbReference type="InterPro" id="IPR011990">
    <property type="entry name" value="TPR-like_helical_dom_sf"/>
</dbReference>
<dbReference type="InterPro" id="IPR005158">
    <property type="entry name" value="BTAD"/>
</dbReference>
<dbReference type="GO" id="GO:0043531">
    <property type="term" value="F:ADP binding"/>
    <property type="evidence" value="ECO:0007669"/>
    <property type="project" value="InterPro"/>
</dbReference>
<sequence>MLGPLEVRGPAGPVPIRGRHHPKILALLLDSANQTIPVDHLVEALWEGDPPGTATRQAQNIAAGLRRQLGPAGARLQRVGHGYRLSVRADELDLLRCKRMEALAREHLAAGRLESAAQALADALREWRGPSLAGMSGQKLDSVGHRLDGYRLKLLEARIDVDLRLGRYEALVVELRRLVADHAHHERFTAQLMLALYRSGRAPEALRAFAELGERLSEELGVEPGAELRELHTAILRDELRPSPVAARQVAPVMLPPDNPVFSGRTAPLRALHSLLNEPAPGAGLATVTGAGGVGKTTLAVRWAHEVAERFPDGRLYLNLRGFDPHGEPMAPAEALRRLLVALGVAPQRTHTEPDALVSLYRSLVADRSVLVILDNARNAEQVRPLLPGGPRTFTVVTSRNRLSGLVAAQGARPVPLDLLTGPEAAGLLEARLGKQRIADEPGAVDRIVESSRGLPLALAVVAARAATRADFSLTALAAQLDCGLDGFEGEDPATDVRSVFSWSYRALSPEAAR</sequence>
<evidence type="ECO:0000256" key="2">
    <source>
        <dbReference type="ARBA" id="ARBA00023015"/>
    </source>
</evidence>
<dbReference type="Pfam" id="PF03704">
    <property type="entry name" value="BTAD"/>
    <property type="match status" value="1"/>
</dbReference>
<accession>A0A850CH40</accession>
<dbReference type="PRINTS" id="PR00364">
    <property type="entry name" value="DISEASERSIST"/>
</dbReference>
<dbReference type="PANTHER" id="PTHR35807">
    <property type="entry name" value="TRANSCRIPTIONAL REGULATOR REDD-RELATED"/>
    <property type="match status" value="1"/>
</dbReference>
<evidence type="ECO:0000256" key="4">
    <source>
        <dbReference type="ARBA" id="ARBA00023163"/>
    </source>
</evidence>
<dbReference type="PANTHER" id="PTHR35807:SF1">
    <property type="entry name" value="TRANSCRIPTIONAL REGULATOR REDD"/>
    <property type="match status" value="1"/>
</dbReference>